<dbReference type="InterPro" id="IPR008756">
    <property type="entry name" value="Peptidase_M56"/>
</dbReference>
<gene>
    <name evidence="3" type="ORF">EI290_14405</name>
</gene>
<comment type="caution">
    <text evidence="3">The sequence shown here is derived from an EMBL/GenBank/DDBJ whole genome shotgun (WGS) entry which is preliminary data.</text>
</comment>
<evidence type="ECO:0000259" key="2">
    <source>
        <dbReference type="Pfam" id="PF05569"/>
    </source>
</evidence>
<dbReference type="OrthoDB" id="1522859at2"/>
<dbReference type="RefSeq" id="WP_125431750.1">
    <property type="nucleotide sequence ID" value="NZ_RWIS01000009.1"/>
</dbReference>
<dbReference type="Proteomes" id="UP000280066">
    <property type="component" value="Unassembled WGS sequence"/>
</dbReference>
<feature type="transmembrane region" description="Helical" evidence="1">
    <location>
        <begin position="38"/>
        <end position="57"/>
    </location>
</feature>
<evidence type="ECO:0000313" key="3">
    <source>
        <dbReference type="EMBL" id="RSK31207.1"/>
    </source>
</evidence>
<sequence length="389" mass="42278">MPALLLYLLQMQVALLLLLAVYYGLLRRLTFHQLNRGYLLAALGLAALYPVLDLGWLRPALAPAAPLPVMVPNWVNAVGAAPAAPGPDYGRWLLTAYGLGAAGWLLKLLVQGAALWRLHRASRPAEAAGVRFRAVAGEVSPFSFGRAIYLNPAHHAPAELPIILLHEQVHVRQAHTLDVLLGHLHRVLAWASPGTWLWLRAAQENLEFIADAAVLHESQLAPKHYQYSLVRLSTLAPASALATSFSFVPLKNRIRMMNSHPSGRRQLLRYAAGFALLTGLAVGCATPKQAELPQPAATTTQRAYPGLSKLTFIVDGRPVSREEALGANTSIGEMYIFKSGKQSQGADLIALRRDFGSKLDDGIALIVTTEGKNNPAVKAFMEKYSVRPL</sequence>
<reference evidence="3 4" key="1">
    <citation type="submission" date="2018-12" db="EMBL/GenBank/DDBJ databases">
        <authorList>
            <person name="Feng G."/>
            <person name="Zhu H."/>
        </authorList>
    </citation>
    <scope>NUCLEOTIDE SEQUENCE [LARGE SCALE GENOMIC DNA]</scope>
    <source>
        <strain evidence="3 4">9PBR-2</strain>
    </source>
</reference>
<organism evidence="3 4">
    <name type="scientific">Hymenobacter metallilatus</name>
    <dbReference type="NCBI Taxonomy" id="2493666"/>
    <lineage>
        <taxon>Bacteria</taxon>
        <taxon>Pseudomonadati</taxon>
        <taxon>Bacteroidota</taxon>
        <taxon>Cytophagia</taxon>
        <taxon>Cytophagales</taxon>
        <taxon>Hymenobacteraceae</taxon>
        <taxon>Hymenobacter</taxon>
    </lineage>
</organism>
<dbReference type="EMBL" id="RWIS01000009">
    <property type="protein sequence ID" value="RSK31207.1"/>
    <property type="molecule type" value="Genomic_DNA"/>
</dbReference>
<name>A0A428JF97_9BACT</name>
<dbReference type="Pfam" id="PF05569">
    <property type="entry name" value="Peptidase_M56"/>
    <property type="match status" value="1"/>
</dbReference>
<proteinExistence type="predicted"/>
<feature type="domain" description="Peptidase M56" evidence="2">
    <location>
        <begin position="154"/>
        <end position="256"/>
    </location>
</feature>
<evidence type="ECO:0000313" key="4">
    <source>
        <dbReference type="Proteomes" id="UP000280066"/>
    </source>
</evidence>
<keyword evidence="1" id="KW-1133">Transmembrane helix</keyword>
<keyword evidence="1" id="KW-0812">Transmembrane</keyword>
<accession>A0A428JF97</accession>
<keyword evidence="1" id="KW-0472">Membrane</keyword>
<dbReference type="AlphaFoldDB" id="A0A428JF97"/>
<keyword evidence="4" id="KW-1185">Reference proteome</keyword>
<protein>
    <recommendedName>
        <fullName evidence="2">Peptidase M56 domain-containing protein</fullName>
    </recommendedName>
</protein>
<evidence type="ECO:0000256" key="1">
    <source>
        <dbReference type="SAM" id="Phobius"/>
    </source>
</evidence>
<feature type="transmembrane region" description="Helical" evidence="1">
    <location>
        <begin position="6"/>
        <end position="26"/>
    </location>
</feature>